<evidence type="ECO:0000256" key="2">
    <source>
        <dbReference type="SAM" id="Phobius"/>
    </source>
</evidence>
<feature type="compositionally biased region" description="Basic and acidic residues" evidence="1">
    <location>
        <begin position="8"/>
        <end position="23"/>
    </location>
</feature>
<evidence type="ECO:0000256" key="1">
    <source>
        <dbReference type="SAM" id="MobiDB-lite"/>
    </source>
</evidence>
<accession>A0ABD5NL95</accession>
<keyword evidence="2" id="KW-0472">Membrane</keyword>
<name>A0ABD5NL95_9EURY</name>
<dbReference type="Proteomes" id="UP001595846">
    <property type="component" value="Unassembled WGS sequence"/>
</dbReference>
<dbReference type="RefSeq" id="WP_256530520.1">
    <property type="nucleotide sequence ID" value="NZ_CP101824.1"/>
</dbReference>
<evidence type="ECO:0000313" key="3">
    <source>
        <dbReference type="EMBL" id="MFC3957828.1"/>
    </source>
</evidence>
<proteinExistence type="predicted"/>
<feature type="transmembrane region" description="Helical" evidence="2">
    <location>
        <begin position="152"/>
        <end position="171"/>
    </location>
</feature>
<comment type="caution">
    <text evidence="3">The sequence shown here is derived from an EMBL/GenBank/DDBJ whole genome shotgun (WGS) entry which is preliminary data.</text>
</comment>
<dbReference type="AlphaFoldDB" id="A0ABD5NL95"/>
<feature type="transmembrane region" description="Helical" evidence="2">
    <location>
        <begin position="245"/>
        <end position="266"/>
    </location>
</feature>
<gene>
    <name evidence="3" type="ORF">ACFOUR_05495</name>
</gene>
<protein>
    <submittedName>
        <fullName evidence="3">Uncharacterized protein</fullName>
    </submittedName>
</protein>
<evidence type="ECO:0000313" key="4">
    <source>
        <dbReference type="Proteomes" id="UP001595846"/>
    </source>
</evidence>
<sequence length="281" mass="29340">MTGANPTDPRDGETGDTGGHENRSSLASGSLERAAGRLVRDPVTLLPFAIVGVLLTGIDALRRRDPIPSVEWATVADRTIHVEYSLYPGPRSHTIRPFVALIDLDVPYLLWAVGLELLATGAMVIAGVVVIRRALAERGVDVPSVRDRVGAYLGFVVAVDVLARFVGGIGIFRAMPLVIGVPVLIVAAVVGVRLFLVPASLVAGRSLPSAIGHSNQLSFGHGWSFLGLILVFGLGTWLLASVPAVGTILSGLVVAPLQAVTLAVVYERVSRGSGETSHAAG</sequence>
<keyword evidence="2" id="KW-0812">Transmembrane</keyword>
<feature type="transmembrane region" description="Helical" evidence="2">
    <location>
        <begin position="177"/>
        <end position="196"/>
    </location>
</feature>
<reference evidence="3 4" key="1">
    <citation type="journal article" date="2019" name="Int. J. Syst. Evol. Microbiol.">
        <title>The Global Catalogue of Microorganisms (GCM) 10K type strain sequencing project: providing services to taxonomists for standard genome sequencing and annotation.</title>
        <authorList>
            <consortium name="The Broad Institute Genomics Platform"/>
            <consortium name="The Broad Institute Genome Sequencing Center for Infectious Disease"/>
            <person name="Wu L."/>
            <person name="Ma J."/>
        </authorList>
    </citation>
    <scope>NUCLEOTIDE SEQUENCE [LARGE SCALE GENOMIC DNA]</scope>
    <source>
        <strain evidence="3 4">IBRC-M 10256</strain>
    </source>
</reference>
<keyword evidence="4" id="KW-1185">Reference proteome</keyword>
<dbReference type="GeneID" id="73903203"/>
<organism evidence="3 4">
    <name type="scientific">Halovivax cerinus</name>
    <dbReference type="NCBI Taxonomy" id="1487865"/>
    <lineage>
        <taxon>Archaea</taxon>
        <taxon>Methanobacteriati</taxon>
        <taxon>Methanobacteriota</taxon>
        <taxon>Stenosarchaea group</taxon>
        <taxon>Halobacteria</taxon>
        <taxon>Halobacteriales</taxon>
        <taxon>Natrialbaceae</taxon>
        <taxon>Halovivax</taxon>
    </lineage>
</organism>
<dbReference type="EMBL" id="JBHSAQ010000002">
    <property type="protein sequence ID" value="MFC3957828.1"/>
    <property type="molecule type" value="Genomic_DNA"/>
</dbReference>
<feature type="transmembrane region" description="Helical" evidence="2">
    <location>
        <begin position="43"/>
        <end position="61"/>
    </location>
</feature>
<feature type="transmembrane region" description="Helical" evidence="2">
    <location>
        <begin position="108"/>
        <end position="131"/>
    </location>
</feature>
<keyword evidence="2" id="KW-1133">Transmembrane helix</keyword>
<feature type="transmembrane region" description="Helical" evidence="2">
    <location>
        <begin position="217"/>
        <end position="239"/>
    </location>
</feature>
<feature type="region of interest" description="Disordered" evidence="1">
    <location>
        <begin position="1"/>
        <end position="27"/>
    </location>
</feature>